<keyword evidence="2" id="KW-1185">Reference proteome</keyword>
<comment type="caution">
    <text evidence="1">The sequence shown here is derived from an EMBL/GenBank/DDBJ whole genome shotgun (WGS) entry which is preliminary data.</text>
</comment>
<dbReference type="Proteomes" id="UP000747542">
    <property type="component" value="Unassembled WGS sequence"/>
</dbReference>
<proteinExistence type="predicted"/>
<evidence type="ECO:0000313" key="2">
    <source>
        <dbReference type="Proteomes" id="UP000747542"/>
    </source>
</evidence>
<protein>
    <submittedName>
        <fullName evidence="1">Uncharacterized protein</fullName>
    </submittedName>
</protein>
<reference evidence="1" key="1">
    <citation type="journal article" date="2021" name="Sci. Adv.">
        <title>The American lobster genome reveals insights on longevity, neural, and immune adaptations.</title>
        <authorList>
            <person name="Polinski J.M."/>
            <person name="Zimin A.V."/>
            <person name="Clark K.F."/>
            <person name="Kohn A.B."/>
            <person name="Sadowski N."/>
            <person name="Timp W."/>
            <person name="Ptitsyn A."/>
            <person name="Khanna P."/>
            <person name="Romanova D.Y."/>
            <person name="Williams P."/>
            <person name="Greenwood S.J."/>
            <person name="Moroz L.L."/>
            <person name="Walt D.R."/>
            <person name="Bodnar A.G."/>
        </authorList>
    </citation>
    <scope>NUCLEOTIDE SEQUENCE</scope>
    <source>
        <strain evidence="1">GMGI-L3</strain>
    </source>
</reference>
<dbReference type="AlphaFoldDB" id="A0A8J5T8B4"/>
<gene>
    <name evidence="1" type="ORF">Hamer_G022823</name>
</gene>
<accession>A0A8J5T8B4</accession>
<dbReference type="EMBL" id="JAHLQT010008466">
    <property type="protein sequence ID" value="KAG7173954.1"/>
    <property type="molecule type" value="Genomic_DNA"/>
</dbReference>
<name>A0A8J5T8B4_HOMAM</name>
<evidence type="ECO:0000313" key="1">
    <source>
        <dbReference type="EMBL" id="KAG7173954.1"/>
    </source>
</evidence>
<sequence length="125" mass="14280">MSAVTSGTGAGLRHPVRCGRHNMVLDGGLHLFTTNRHTRAHKRSMLHTILDDPMRVSLGLMATIFIPQSIMRSFSSAKFNNSRVEETVLVMLEMTIVEICLPYFCRRRTINRSTLDVMRRDFSTR</sequence>
<organism evidence="1 2">
    <name type="scientific">Homarus americanus</name>
    <name type="common">American lobster</name>
    <dbReference type="NCBI Taxonomy" id="6706"/>
    <lineage>
        <taxon>Eukaryota</taxon>
        <taxon>Metazoa</taxon>
        <taxon>Ecdysozoa</taxon>
        <taxon>Arthropoda</taxon>
        <taxon>Crustacea</taxon>
        <taxon>Multicrustacea</taxon>
        <taxon>Malacostraca</taxon>
        <taxon>Eumalacostraca</taxon>
        <taxon>Eucarida</taxon>
        <taxon>Decapoda</taxon>
        <taxon>Pleocyemata</taxon>
        <taxon>Astacidea</taxon>
        <taxon>Nephropoidea</taxon>
        <taxon>Nephropidae</taxon>
        <taxon>Homarus</taxon>
    </lineage>
</organism>